<name>F2KRM1_ARCVS</name>
<dbReference type="Proteomes" id="UP000008136">
    <property type="component" value="Chromosome"/>
</dbReference>
<dbReference type="EMBL" id="CP002588">
    <property type="protein sequence ID" value="AEA46786.1"/>
    <property type="molecule type" value="Genomic_DNA"/>
</dbReference>
<evidence type="ECO:0000313" key="1">
    <source>
        <dbReference type="EMBL" id="AEA46786.1"/>
    </source>
</evidence>
<dbReference type="KEGG" id="ave:Arcve_0770"/>
<dbReference type="GeneID" id="10393873"/>
<dbReference type="STRING" id="693661.Arcve_0770"/>
<dbReference type="RefSeq" id="WP_013683458.1">
    <property type="nucleotide sequence ID" value="NC_015320.1"/>
</dbReference>
<sequence length="147" mass="17812">MVDMTRVKVMNPIFKPDDARTFVLYPYRIFHIRLYFKRIAGRDKELDYYAYVDCYRFGVERGDDFIELHEWDVPNDVVMDELVGREDARKKAMESAFLWGNMRVISWWTPRTDILREEKAYKVFWIFEEDGKKRIMDSLTGDVFDLQ</sequence>
<dbReference type="HOGENOM" id="CLU_1640063_0_0_2"/>
<dbReference type="AlphaFoldDB" id="F2KRM1"/>
<accession>F2KRM1</accession>
<gene>
    <name evidence="1" type="ordered locus">Arcve_0770</name>
</gene>
<evidence type="ECO:0000313" key="2">
    <source>
        <dbReference type="Proteomes" id="UP000008136"/>
    </source>
</evidence>
<keyword evidence="2" id="KW-1185">Reference proteome</keyword>
<dbReference type="eggNOG" id="arCOG05783">
    <property type="taxonomic scope" value="Archaea"/>
</dbReference>
<protein>
    <submittedName>
        <fullName evidence="1">Uncharacterized protein</fullName>
    </submittedName>
</protein>
<organism evidence="1 2">
    <name type="scientific">Archaeoglobus veneficus (strain DSM 11195 / SNP6)</name>
    <dbReference type="NCBI Taxonomy" id="693661"/>
    <lineage>
        <taxon>Archaea</taxon>
        <taxon>Methanobacteriati</taxon>
        <taxon>Methanobacteriota</taxon>
        <taxon>Archaeoglobi</taxon>
        <taxon>Archaeoglobales</taxon>
        <taxon>Archaeoglobaceae</taxon>
        <taxon>Archaeoglobus</taxon>
    </lineage>
</organism>
<proteinExistence type="predicted"/>
<reference evidence="1 2" key="1">
    <citation type="submission" date="2011-03" db="EMBL/GenBank/DDBJ databases">
        <title>The complete genome of Archaeoglobus veneficus SNP6.</title>
        <authorList>
            <consortium name="US DOE Joint Genome Institute (JGI-PGF)"/>
            <person name="Lucas S."/>
            <person name="Copeland A."/>
            <person name="Lapidus A."/>
            <person name="Bruce D."/>
            <person name="Goodwin L."/>
            <person name="Pitluck S."/>
            <person name="Kyrpides N."/>
            <person name="Mavromatis K."/>
            <person name="Pagani I."/>
            <person name="Ivanova N."/>
            <person name="Mikhailova N."/>
            <person name="Lu M."/>
            <person name="Detter J.C."/>
            <person name="Tapia R."/>
            <person name="Han C."/>
            <person name="Land M."/>
            <person name="Hauser L."/>
            <person name="Markowitz V."/>
            <person name="Cheng J.-F."/>
            <person name="Hugenholtz P."/>
            <person name="Woyke T."/>
            <person name="Wu D."/>
            <person name="Spring S."/>
            <person name="Brambilla E."/>
            <person name="Klenk H.-P."/>
            <person name="Eisen J.A."/>
        </authorList>
    </citation>
    <scope>NUCLEOTIDE SEQUENCE [LARGE SCALE GENOMIC DNA]</scope>
    <source>
        <strain>SNP6</strain>
    </source>
</reference>